<protein>
    <recommendedName>
        <fullName evidence="3">DUF3806 domain-containing protein</fullName>
    </recommendedName>
</protein>
<comment type="caution">
    <text evidence="1">The sequence shown here is derived from an EMBL/GenBank/DDBJ whole genome shotgun (WGS) entry which is preliminary data.</text>
</comment>
<reference evidence="2" key="1">
    <citation type="journal article" date="2019" name="Int. J. Syst. Evol. Microbiol.">
        <title>The Global Catalogue of Microorganisms (GCM) 10K type strain sequencing project: providing services to taxonomists for standard genome sequencing and annotation.</title>
        <authorList>
            <consortium name="The Broad Institute Genomics Platform"/>
            <consortium name="The Broad Institute Genome Sequencing Center for Infectious Disease"/>
            <person name="Wu L."/>
            <person name="Ma J."/>
        </authorList>
    </citation>
    <scope>NUCLEOTIDE SEQUENCE [LARGE SCALE GENOMIC DNA]</scope>
    <source>
        <strain evidence="2">KACC 12602</strain>
    </source>
</reference>
<name>A0ABW0E9Z6_9BACT</name>
<gene>
    <name evidence="1" type="ORF">ACFPIB_10965</name>
</gene>
<proteinExistence type="predicted"/>
<sequence>MANTDSKTLKLGHSDAMGPELRVLVEKQLLEELKHYKLDLPNLKFDWSNSLVEGRSAKHLDGMVENYSGILILDENNQIVADGWMDFILEPEFFLAYWDHITTRDGKKKLAEKQMPGIPKHVWKQIPEALREKYSVKRA</sequence>
<keyword evidence="2" id="KW-1185">Reference proteome</keyword>
<accession>A0ABW0E9Z6</accession>
<evidence type="ECO:0000313" key="1">
    <source>
        <dbReference type="EMBL" id="MFC5271134.1"/>
    </source>
</evidence>
<organism evidence="1 2">
    <name type="scientific">Adhaeribacter terreus</name>
    <dbReference type="NCBI Taxonomy" id="529703"/>
    <lineage>
        <taxon>Bacteria</taxon>
        <taxon>Pseudomonadati</taxon>
        <taxon>Bacteroidota</taxon>
        <taxon>Cytophagia</taxon>
        <taxon>Cytophagales</taxon>
        <taxon>Hymenobacteraceae</taxon>
        <taxon>Adhaeribacter</taxon>
    </lineage>
</organism>
<evidence type="ECO:0000313" key="2">
    <source>
        <dbReference type="Proteomes" id="UP001596161"/>
    </source>
</evidence>
<dbReference type="RefSeq" id="WP_378017501.1">
    <property type="nucleotide sequence ID" value="NZ_JBHSKT010000006.1"/>
</dbReference>
<dbReference type="EMBL" id="JBHSKT010000006">
    <property type="protein sequence ID" value="MFC5271134.1"/>
    <property type="molecule type" value="Genomic_DNA"/>
</dbReference>
<dbReference type="Proteomes" id="UP001596161">
    <property type="component" value="Unassembled WGS sequence"/>
</dbReference>
<evidence type="ECO:0008006" key="3">
    <source>
        <dbReference type="Google" id="ProtNLM"/>
    </source>
</evidence>